<accession>A0A2T4C9U6</accession>
<sequence>MSVCQKSNPRPWAPPSDPWSLSSKAPRQKRKSRSESDGDLRVENVDIAVHLQTFLLDPSADRDSRDISIYPHLPATHSPSPIRPRSRGHNGNLHPFPTAADRGALQE</sequence>
<proteinExistence type="predicted"/>
<keyword evidence="3" id="KW-1185">Reference proteome</keyword>
<dbReference type="Proteomes" id="UP000240760">
    <property type="component" value="Unassembled WGS sequence"/>
</dbReference>
<organism evidence="2 3">
    <name type="scientific">Trichoderma longibrachiatum ATCC 18648</name>
    <dbReference type="NCBI Taxonomy" id="983965"/>
    <lineage>
        <taxon>Eukaryota</taxon>
        <taxon>Fungi</taxon>
        <taxon>Dikarya</taxon>
        <taxon>Ascomycota</taxon>
        <taxon>Pezizomycotina</taxon>
        <taxon>Sordariomycetes</taxon>
        <taxon>Hypocreomycetidae</taxon>
        <taxon>Hypocreales</taxon>
        <taxon>Hypocreaceae</taxon>
        <taxon>Trichoderma</taxon>
    </lineage>
</organism>
<feature type="region of interest" description="Disordered" evidence="1">
    <location>
        <begin position="58"/>
        <end position="107"/>
    </location>
</feature>
<protein>
    <submittedName>
        <fullName evidence="2">Uncharacterized protein</fullName>
    </submittedName>
</protein>
<evidence type="ECO:0000256" key="1">
    <source>
        <dbReference type="SAM" id="MobiDB-lite"/>
    </source>
</evidence>
<feature type="region of interest" description="Disordered" evidence="1">
    <location>
        <begin position="1"/>
        <end position="42"/>
    </location>
</feature>
<gene>
    <name evidence="2" type="ORF">M440DRAFT_1390006</name>
</gene>
<dbReference type="EMBL" id="KZ679129">
    <property type="protein sequence ID" value="PTB78298.1"/>
    <property type="molecule type" value="Genomic_DNA"/>
</dbReference>
<dbReference type="AlphaFoldDB" id="A0A2T4C9U6"/>
<evidence type="ECO:0000313" key="3">
    <source>
        <dbReference type="Proteomes" id="UP000240760"/>
    </source>
</evidence>
<reference evidence="2 3" key="1">
    <citation type="submission" date="2016-07" db="EMBL/GenBank/DDBJ databases">
        <title>Multiple horizontal gene transfer events from other fungi enriched the ability of initially mycotrophic Trichoderma (Ascomycota) to feed on dead plant biomass.</title>
        <authorList>
            <consortium name="DOE Joint Genome Institute"/>
            <person name="Aerts A."/>
            <person name="Atanasova L."/>
            <person name="Chenthamara K."/>
            <person name="Zhang J."/>
            <person name="Grujic M."/>
            <person name="Henrissat B."/>
            <person name="Kuo A."/>
            <person name="Salamov A."/>
            <person name="Lipzen A."/>
            <person name="Labutti K."/>
            <person name="Barry K."/>
            <person name="Miao Y."/>
            <person name="Rahimi M.J."/>
            <person name="Shen Q."/>
            <person name="Grigoriev I.V."/>
            <person name="Kubicek C.P."/>
            <person name="Druzhinina I.S."/>
        </authorList>
    </citation>
    <scope>NUCLEOTIDE SEQUENCE [LARGE SCALE GENOMIC DNA]</scope>
    <source>
        <strain evidence="2 3">ATCC 18648</strain>
    </source>
</reference>
<feature type="compositionally biased region" description="Basic and acidic residues" evidence="1">
    <location>
        <begin position="33"/>
        <end position="42"/>
    </location>
</feature>
<name>A0A2T4C9U6_TRILO</name>
<evidence type="ECO:0000313" key="2">
    <source>
        <dbReference type="EMBL" id="PTB78298.1"/>
    </source>
</evidence>